<dbReference type="AlphaFoldDB" id="A0A939SV70"/>
<accession>A0A939SV70</accession>
<evidence type="ECO:0000313" key="2">
    <source>
        <dbReference type="EMBL" id="MBO2006793.1"/>
    </source>
</evidence>
<dbReference type="GO" id="GO:0016491">
    <property type="term" value="F:oxidoreductase activity"/>
    <property type="evidence" value="ECO:0007669"/>
    <property type="project" value="InterPro"/>
</dbReference>
<protein>
    <submittedName>
        <fullName evidence="2">Uncharacterized protein</fullName>
    </submittedName>
</protein>
<reference evidence="2" key="1">
    <citation type="submission" date="2021-03" db="EMBL/GenBank/DDBJ databases">
        <title>Molecular epidemiology and mechanisms of colistin and carbapenem resistance in Enterobacteriaceae from clinical isolates, the environment and porcine samples in Pretoria, South Africa.</title>
        <authorList>
            <person name="Bogoshi D."/>
            <person name="Mbelle N.M."/>
            <person name="Naidoo V."/>
            <person name="Osei Sekyere J."/>
        </authorList>
    </citation>
    <scope>NUCLEOTIDE SEQUENCE</scope>
    <source>
        <strain evidence="2">C080</strain>
    </source>
</reference>
<proteinExistence type="predicted"/>
<organism evidence="2">
    <name type="scientific">Serratia marcescens</name>
    <dbReference type="NCBI Taxonomy" id="615"/>
    <lineage>
        <taxon>Bacteria</taxon>
        <taxon>Pseudomonadati</taxon>
        <taxon>Pseudomonadota</taxon>
        <taxon>Gammaproteobacteria</taxon>
        <taxon>Enterobacterales</taxon>
        <taxon>Yersiniaceae</taxon>
        <taxon>Serratia</taxon>
    </lineage>
</organism>
<dbReference type="SUPFAM" id="SSF89733">
    <property type="entry name" value="L-sulfolactate dehydrogenase-like"/>
    <property type="match status" value="1"/>
</dbReference>
<dbReference type="InterPro" id="IPR036111">
    <property type="entry name" value="Mal/L-sulfo/L-lacto_DH-like_sf"/>
</dbReference>
<gene>
    <name evidence="2" type="ORF">J4732_08835</name>
</gene>
<sequence>MATTVQARAKCWTPARATPPSRTIGGGRRGKHTTDPFAVSGLLPIAGPKGYADDDGRRAVGHFARPAVRQTRQLDVSRSQRRPGIKCISF</sequence>
<name>A0A939SV70_SERMA</name>
<dbReference type="EMBL" id="JAGETR010000049">
    <property type="protein sequence ID" value="MBO2006793.1"/>
    <property type="molecule type" value="Genomic_DNA"/>
</dbReference>
<feature type="region of interest" description="Disordered" evidence="1">
    <location>
        <begin position="15"/>
        <end position="40"/>
    </location>
</feature>
<feature type="region of interest" description="Disordered" evidence="1">
    <location>
        <begin position="71"/>
        <end position="90"/>
    </location>
</feature>
<comment type="caution">
    <text evidence="2">The sequence shown here is derived from an EMBL/GenBank/DDBJ whole genome shotgun (WGS) entry which is preliminary data.</text>
</comment>
<evidence type="ECO:0000256" key="1">
    <source>
        <dbReference type="SAM" id="MobiDB-lite"/>
    </source>
</evidence>